<evidence type="ECO:0000313" key="8">
    <source>
        <dbReference type="Proteomes" id="UP000007883"/>
    </source>
</evidence>
<evidence type="ECO:0000256" key="3">
    <source>
        <dbReference type="ARBA" id="ARBA00023125"/>
    </source>
</evidence>
<dbReference type="InterPro" id="IPR005119">
    <property type="entry name" value="LysR_subst-bd"/>
</dbReference>
<feature type="domain" description="HTH lysR-type" evidence="6">
    <location>
        <begin position="7"/>
        <end position="64"/>
    </location>
</feature>
<gene>
    <name evidence="7" type="ordered locus">RGE_08930</name>
</gene>
<comment type="similarity">
    <text evidence="1">Belongs to the LysR transcriptional regulatory family.</text>
</comment>
<evidence type="ECO:0000256" key="5">
    <source>
        <dbReference type="SAM" id="MobiDB-lite"/>
    </source>
</evidence>
<dbReference type="EMBL" id="AP012320">
    <property type="protein sequence ID" value="BAL94234.1"/>
    <property type="molecule type" value="Genomic_DNA"/>
</dbReference>
<dbReference type="RefSeq" id="WP_014427106.1">
    <property type="nucleotide sequence ID" value="NC_017075.1"/>
</dbReference>
<keyword evidence="2" id="KW-0805">Transcription regulation</keyword>
<feature type="region of interest" description="Disordered" evidence="5">
    <location>
        <begin position="311"/>
        <end position="331"/>
    </location>
</feature>
<dbReference type="Pfam" id="PF00126">
    <property type="entry name" value="HTH_1"/>
    <property type="match status" value="1"/>
</dbReference>
<dbReference type="PANTHER" id="PTHR30126">
    <property type="entry name" value="HTH-TYPE TRANSCRIPTIONAL REGULATOR"/>
    <property type="match status" value="1"/>
</dbReference>
<name>I0HMJ7_RUBGI</name>
<dbReference type="Pfam" id="PF03466">
    <property type="entry name" value="LysR_substrate"/>
    <property type="match status" value="1"/>
</dbReference>
<dbReference type="GO" id="GO:0000976">
    <property type="term" value="F:transcription cis-regulatory region binding"/>
    <property type="evidence" value="ECO:0007669"/>
    <property type="project" value="TreeGrafter"/>
</dbReference>
<keyword evidence="8" id="KW-1185">Reference proteome</keyword>
<dbReference type="NCBIfam" id="NF007501">
    <property type="entry name" value="PRK10094.1"/>
    <property type="match status" value="1"/>
</dbReference>
<protein>
    <submittedName>
        <fullName evidence="7">Transcriptional regulator, LysR family</fullName>
    </submittedName>
</protein>
<dbReference type="InterPro" id="IPR036388">
    <property type="entry name" value="WH-like_DNA-bd_sf"/>
</dbReference>
<dbReference type="KEGG" id="rge:RGE_08930"/>
<dbReference type="Gene3D" id="1.10.10.10">
    <property type="entry name" value="Winged helix-like DNA-binding domain superfamily/Winged helix DNA-binding domain"/>
    <property type="match status" value="1"/>
</dbReference>
<evidence type="ECO:0000256" key="2">
    <source>
        <dbReference type="ARBA" id="ARBA00023015"/>
    </source>
</evidence>
<dbReference type="SUPFAM" id="SSF53850">
    <property type="entry name" value="Periplasmic binding protein-like II"/>
    <property type="match status" value="1"/>
</dbReference>
<keyword evidence="4" id="KW-0804">Transcription</keyword>
<dbReference type="AlphaFoldDB" id="I0HMJ7"/>
<dbReference type="InterPro" id="IPR000847">
    <property type="entry name" value="LysR_HTH_N"/>
</dbReference>
<reference evidence="7 8" key="1">
    <citation type="journal article" date="2012" name="J. Bacteriol.">
        <title>Complete genome sequence of phototrophic betaproteobacterium Rubrivivax gelatinosus IL144.</title>
        <authorList>
            <person name="Nagashima S."/>
            <person name="Kamimura A."/>
            <person name="Shimizu T."/>
            <person name="Nakamura-isaki S."/>
            <person name="Aono E."/>
            <person name="Sakamoto K."/>
            <person name="Ichikawa N."/>
            <person name="Nakazawa H."/>
            <person name="Sekine M."/>
            <person name="Yamazaki S."/>
            <person name="Fujita N."/>
            <person name="Shimada K."/>
            <person name="Hanada S."/>
            <person name="Nagashima K.V.P."/>
        </authorList>
    </citation>
    <scope>NUCLEOTIDE SEQUENCE [LARGE SCALE GENOMIC DNA]</scope>
    <source>
        <strain evidence="8">NBRC 100245 / IL144</strain>
    </source>
</reference>
<organism evidence="7 8">
    <name type="scientific">Rubrivivax gelatinosus (strain NBRC 100245 / IL144)</name>
    <dbReference type="NCBI Taxonomy" id="983917"/>
    <lineage>
        <taxon>Bacteria</taxon>
        <taxon>Pseudomonadati</taxon>
        <taxon>Pseudomonadota</taxon>
        <taxon>Betaproteobacteria</taxon>
        <taxon>Burkholderiales</taxon>
        <taxon>Sphaerotilaceae</taxon>
        <taxon>Rubrivivax</taxon>
    </lineage>
</organism>
<evidence type="ECO:0000313" key="7">
    <source>
        <dbReference type="EMBL" id="BAL94234.1"/>
    </source>
</evidence>
<dbReference type="PANTHER" id="PTHR30126:SF18">
    <property type="entry name" value="LYSR FAMILY TRANSCRIPTIONAL REGULATOR"/>
    <property type="match status" value="1"/>
</dbReference>
<evidence type="ECO:0000256" key="4">
    <source>
        <dbReference type="ARBA" id="ARBA00023163"/>
    </source>
</evidence>
<proteinExistence type="inferred from homology"/>
<dbReference type="HOGENOM" id="CLU_039613_35_1_4"/>
<dbReference type="GO" id="GO:0003700">
    <property type="term" value="F:DNA-binding transcription factor activity"/>
    <property type="evidence" value="ECO:0007669"/>
    <property type="project" value="InterPro"/>
</dbReference>
<dbReference type="eggNOG" id="COG0583">
    <property type="taxonomic scope" value="Bacteria"/>
</dbReference>
<evidence type="ECO:0000256" key="1">
    <source>
        <dbReference type="ARBA" id="ARBA00009437"/>
    </source>
</evidence>
<keyword evidence="3" id="KW-0238">DNA-binding</keyword>
<accession>I0HMJ7</accession>
<dbReference type="Proteomes" id="UP000007883">
    <property type="component" value="Chromosome"/>
</dbReference>
<dbReference type="PROSITE" id="PS50931">
    <property type="entry name" value="HTH_LYSR"/>
    <property type="match status" value="1"/>
</dbReference>
<dbReference type="STRING" id="983917.RGE_08930"/>
<dbReference type="InterPro" id="IPR036390">
    <property type="entry name" value="WH_DNA-bd_sf"/>
</dbReference>
<dbReference type="SUPFAM" id="SSF46785">
    <property type="entry name" value="Winged helix' DNA-binding domain"/>
    <property type="match status" value="1"/>
</dbReference>
<dbReference type="FunFam" id="1.10.10.10:FF:000001">
    <property type="entry name" value="LysR family transcriptional regulator"/>
    <property type="match status" value="1"/>
</dbReference>
<sequence length="331" mass="35949">MSRSPNLDPEALRTFVAVAQLRSFSAAADLLHKTTSAISYRIKSLEDSAGVPLLQRTTRTVTLTPAGEVLLTRASQIFDWMQSLPRELEQANAGVESELVIVVNNLLHDSAAMSELLAHLHERFPYTTIKVRFGVYMGVWDELVHNGARIGIGAPGFHTINDDFATLPLGEIRWVFVVAPSHPLARQREPLGNDALRPYPAVNVEDTSQRMKKRTAWRLPGQQELLVPDLATKIACHERGLGVGFLPAARARAALRAGTLVERTVSYPRSSSPLSLAWPTQGAGAVTAHIRELFATRDRLALPFLSPLAPPAETVPAAAEGEEPQAPAGSS</sequence>
<dbReference type="PATRIC" id="fig|983917.3.peg.874"/>
<evidence type="ECO:0000259" key="6">
    <source>
        <dbReference type="PROSITE" id="PS50931"/>
    </source>
</evidence>
<dbReference type="Gene3D" id="3.40.190.290">
    <property type="match status" value="1"/>
</dbReference>